<keyword evidence="7 12" id="KW-1133">Transmembrane helix</keyword>
<name>A0A1I6JPG7_9FIRM</name>
<dbReference type="AlphaFoldDB" id="A0A1I6JPG7"/>
<dbReference type="GO" id="GO:0015087">
    <property type="term" value="F:cobalt ion transmembrane transporter activity"/>
    <property type="evidence" value="ECO:0007669"/>
    <property type="project" value="TreeGrafter"/>
</dbReference>
<evidence type="ECO:0000256" key="8">
    <source>
        <dbReference type="ARBA" id="ARBA00023065"/>
    </source>
</evidence>
<organism evidence="13 14">
    <name type="scientific">Anaeromicropila populeti</name>
    <dbReference type="NCBI Taxonomy" id="37658"/>
    <lineage>
        <taxon>Bacteria</taxon>
        <taxon>Bacillati</taxon>
        <taxon>Bacillota</taxon>
        <taxon>Clostridia</taxon>
        <taxon>Lachnospirales</taxon>
        <taxon>Lachnospiraceae</taxon>
        <taxon>Anaeromicropila</taxon>
    </lineage>
</organism>
<proteinExistence type="inferred from homology"/>
<comment type="similarity">
    <text evidence="2">Belongs to the CorA metal ion transporter (MIT) (TC 1.A.35) family.</text>
</comment>
<dbReference type="RefSeq" id="WP_177214651.1">
    <property type="nucleotide sequence ID" value="NZ_FOYZ01000006.1"/>
</dbReference>
<dbReference type="GO" id="GO:0015095">
    <property type="term" value="F:magnesium ion transmembrane transporter activity"/>
    <property type="evidence" value="ECO:0007669"/>
    <property type="project" value="TreeGrafter"/>
</dbReference>
<dbReference type="Gene3D" id="1.20.58.340">
    <property type="entry name" value="Magnesium transport protein CorA, transmembrane region"/>
    <property type="match status" value="2"/>
</dbReference>
<evidence type="ECO:0000313" key="14">
    <source>
        <dbReference type="Proteomes" id="UP000199659"/>
    </source>
</evidence>
<evidence type="ECO:0000256" key="5">
    <source>
        <dbReference type="ARBA" id="ARBA00022692"/>
    </source>
</evidence>
<keyword evidence="3" id="KW-0813">Transport</keyword>
<evidence type="ECO:0000313" key="13">
    <source>
        <dbReference type="EMBL" id="SFR80856.1"/>
    </source>
</evidence>
<dbReference type="InterPro" id="IPR045863">
    <property type="entry name" value="CorA_TM1_TM2"/>
</dbReference>
<evidence type="ECO:0000256" key="7">
    <source>
        <dbReference type="ARBA" id="ARBA00022989"/>
    </source>
</evidence>
<keyword evidence="5 12" id="KW-0812">Transmembrane</keyword>
<dbReference type="PANTHER" id="PTHR46494:SF1">
    <property type="entry name" value="CORA FAMILY METAL ION TRANSPORTER (EUROFUNG)"/>
    <property type="match status" value="1"/>
</dbReference>
<evidence type="ECO:0000256" key="11">
    <source>
        <dbReference type="ARBA" id="ARBA00045497"/>
    </source>
</evidence>
<sequence length="286" mass="34469">MDGEIMEKKNTLEKIYMLNELDKLTKYMNQIIVETIRSRQMDKFESHEKFILISFDWYDIHEESGEPAQIIIYYEENKLIFLCETVRCFHKVQQLLKEGTDNEHILYEFFAELIKGDIDCLEELEESITETEDELLTCTRKGYAAIIIKYRRELLRLKKYYEQLNYIFEGLVENENNMISNEKLRYFRILDNRIDRLFAKVLSLRDYVTQVREAYQAQIDIEQNNLMKIFTVVTTIFLPLTLIVGWYGMNLNMPEFSWKYGYPYVITLSIIICLICIIIFKKKKWF</sequence>
<dbReference type="FunFam" id="1.20.58.340:FF:000004">
    <property type="entry name" value="Magnesium transport protein CorA"/>
    <property type="match status" value="1"/>
</dbReference>
<feature type="transmembrane region" description="Helical" evidence="12">
    <location>
        <begin position="229"/>
        <end position="249"/>
    </location>
</feature>
<feature type="transmembrane region" description="Helical" evidence="12">
    <location>
        <begin position="261"/>
        <end position="280"/>
    </location>
</feature>
<dbReference type="GO" id="GO:0050897">
    <property type="term" value="F:cobalt ion binding"/>
    <property type="evidence" value="ECO:0007669"/>
    <property type="project" value="TreeGrafter"/>
</dbReference>
<dbReference type="Proteomes" id="UP000199659">
    <property type="component" value="Unassembled WGS sequence"/>
</dbReference>
<accession>A0A1I6JPG7</accession>
<dbReference type="InterPro" id="IPR045861">
    <property type="entry name" value="CorA_cytoplasmic_dom"/>
</dbReference>
<evidence type="ECO:0000256" key="10">
    <source>
        <dbReference type="ARBA" id="ARBA00034269"/>
    </source>
</evidence>
<gene>
    <name evidence="13" type="ORF">SAMN05661086_01838</name>
</gene>
<evidence type="ECO:0000256" key="1">
    <source>
        <dbReference type="ARBA" id="ARBA00004651"/>
    </source>
</evidence>
<comment type="function">
    <text evidence="11">Mediates influx of magnesium ions. Alternates between open and closed states. Activated by low cytoplasmic Mg(2+) levels. Inactive when cytoplasmic Mg(2+) levels are high.</text>
</comment>
<keyword evidence="14" id="KW-1185">Reference proteome</keyword>
<dbReference type="PANTHER" id="PTHR46494">
    <property type="entry name" value="CORA FAMILY METAL ION TRANSPORTER (EUROFUNG)"/>
    <property type="match status" value="1"/>
</dbReference>
<comment type="catalytic activity">
    <reaction evidence="10">
        <text>Mg(2+)(in) = Mg(2+)(out)</text>
        <dbReference type="Rhea" id="RHEA:29827"/>
        <dbReference type="ChEBI" id="CHEBI:18420"/>
    </reaction>
</comment>
<reference evidence="13 14" key="1">
    <citation type="submission" date="2016-10" db="EMBL/GenBank/DDBJ databases">
        <authorList>
            <person name="de Groot N.N."/>
        </authorList>
    </citation>
    <scope>NUCLEOTIDE SEQUENCE [LARGE SCALE GENOMIC DNA]</scope>
    <source>
        <strain evidence="13 14">743A</strain>
    </source>
</reference>
<evidence type="ECO:0000256" key="2">
    <source>
        <dbReference type="ARBA" id="ARBA00009765"/>
    </source>
</evidence>
<dbReference type="Pfam" id="PF01544">
    <property type="entry name" value="CorA"/>
    <property type="match status" value="1"/>
</dbReference>
<keyword evidence="8" id="KW-0406">Ion transport</keyword>
<dbReference type="CDD" id="cd12826">
    <property type="entry name" value="EcCorA_ZntB-like_u1"/>
    <property type="match status" value="1"/>
</dbReference>
<evidence type="ECO:0000256" key="3">
    <source>
        <dbReference type="ARBA" id="ARBA00022448"/>
    </source>
</evidence>
<dbReference type="STRING" id="37658.SAMN05661086_01838"/>
<dbReference type="SUPFAM" id="SSF144083">
    <property type="entry name" value="Magnesium transport protein CorA, transmembrane region"/>
    <property type="match status" value="1"/>
</dbReference>
<keyword evidence="6" id="KW-0460">Magnesium</keyword>
<dbReference type="InterPro" id="IPR002523">
    <property type="entry name" value="MgTranspt_CorA/ZnTranspt_ZntB"/>
</dbReference>
<keyword evidence="4" id="KW-1003">Cell membrane</keyword>
<evidence type="ECO:0000256" key="4">
    <source>
        <dbReference type="ARBA" id="ARBA00022475"/>
    </source>
</evidence>
<dbReference type="GO" id="GO:0000287">
    <property type="term" value="F:magnesium ion binding"/>
    <property type="evidence" value="ECO:0007669"/>
    <property type="project" value="TreeGrafter"/>
</dbReference>
<comment type="subcellular location">
    <subcellularLocation>
        <location evidence="1">Cell membrane</location>
        <topology evidence="1">Multi-pass membrane protein</topology>
    </subcellularLocation>
</comment>
<evidence type="ECO:0000256" key="9">
    <source>
        <dbReference type="ARBA" id="ARBA00023136"/>
    </source>
</evidence>
<evidence type="ECO:0000256" key="6">
    <source>
        <dbReference type="ARBA" id="ARBA00022842"/>
    </source>
</evidence>
<dbReference type="SUPFAM" id="SSF143865">
    <property type="entry name" value="CorA soluble domain-like"/>
    <property type="match status" value="1"/>
</dbReference>
<evidence type="ECO:0000256" key="12">
    <source>
        <dbReference type="SAM" id="Phobius"/>
    </source>
</evidence>
<protein>
    <submittedName>
        <fullName evidence="13">Magnesium transporter</fullName>
    </submittedName>
</protein>
<keyword evidence="9 12" id="KW-0472">Membrane</keyword>
<dbReference type="EMBL" id="FOYZ01000006">
    <property type="protein sequence ID" value="SFR80856.1"/>
    <property type="molecule type" value="Genomic_DNA"/>
</dbReference>
<dbReference type="GO" id="GO:0005886">
    <property type="term" value="C:plasma membrane"/>
    <property type="evidence" value="ECO:0007669"/>
    <property type="project" value="UniProtKB-SubCell"/>
</dbReference>